<dbReference type="PANTHER" id="PTHR48287:SF1">
    <property type="entry name" value="ARM REPEAT SUPERFAMILY PROTEIN"/>
    <property type="match status" value="1"/>
</dbReference>
<dbReference type="STRING" id="2020962.A0A2N1JEL6"/>
<accession>A0A2N1JEL6</accession>
<organism evidence="6 7">
    <name type="scientific">Malassezia vespertilionis</name>
    <dbReference type="NCBI Taxonomy" id="2020962"/>
    <lineage>
        <taxon>Eukaryota</taxon>
        <taxon>Fungi</taxon>
        <taxon>Dikarya</taxon>
        <taxon>Basidiomycota</taxon>
        <taxon>Ustilaginomycotina</taxon>
        <taxon>Malasseziomycetes</taxon>
        <taxon>Malasseziales</taxon>
        <taxon>Malasseziaceae</taxon>
        <taxon>Malassezia</taxon>
    </lineage>
</organism>
<feature type="compositionally biased region" description="Basic residues" evidence="3">
    <location>
        <begin position="1130"/>
        <end position="1139"/>
    </location>
</feature>
<evidence type="ECO:0000256" key="1">
    <source>
        <dbReference type="ARBA" id="ARBA00004123"/>
    </source>
</evidence>
<dbReference type="InterPro" id="IPR052087">
    <property type="entry name" value="RRP12"/>
</dbReference>
<dbReference type="InterPro" id="IPR012978">
    <property type="entry name" value="HEAT_RRP12"/>
</dbReference>
<evidence type="ECO:0000313" key="7">
    <source>
        <dbReference type="Proteomes" id="UP000232875"/>
    </source>
</evidence>
<evidence type="ECO:0000256" key="3">
    <source>
        <dbReference type="SAM" id="MobiDB-lite"/>
    </source>
</evidence>
<dbReference type="EMBL" id="KZ454988">
    <property type="protein sequence ID" value="PKI84975.1"/>
    <property type="molecule type" value="Genomic_DNA"/>
</dbReference>
<gene>
    <name evidence="6" type="ORF">MVES_001247</name>
</gene>
<feature type="domain" description="RRP12 HEAT" evidence="4">
    <location>
        <begin position="409"/>
        <end position="704"/>
    </location>
</feature>
<dbReference type="Proteomes" id="UP000232875">
    <property type="component" value="Unassembled WGS sequence"/>
</dbReference>
<dbReference type="PANTHER" id="PTHR48287">
    <property type="entry name" value="ARM REPEAT SUPERFAMILY PROTEIN"/>
    <property type="match status" value="1"/>
</dbReference>
<evidence type="ECO:0000313" key="6">
    <source>
        <dbReference type="EMBL" id="PKI84975.1"/>
    </source>
</evidence>
<dbReference type="InterPro" id="IPR016024">
    <property type="entry name" value="ARM-type_fold"/>
</dbReference>
<keyword evidence="7" id="KW-1185">Reference proteome</keyword>
<dbReference type="Pfam" id="PF25772">
    <property type="entry name" value="HEAT_RRP12_N"/>
    <property type="match status" value="1"/>
</dbReference>
<dbReference type="OrthoDB" id="2192888at2759"/>
<dbReference type="SUPFAM" id="SSF48371">
    <property type="entry name" value="ARM repeat"/>
    <property type="match status" value="1"/>
</dbReference>
<evidence type="ECO:0000259" key="4">
    <source>
        <dbReference type="Pfam" id="PF08161"/>
    </source>
</evidence>
<feature type="region of interest" description="Disordered" evidence="3">
    <location>
        <begin position="1224"/>
        <end position="1284"/>
    </location>
</feature>
<evidence type="ECO:0000256" key="2">
    <source>
        <dbReference type="ARBA" id="ARBA00023242"/>
    </source>
</evidence>
<comment type="subcellular location">
    <subcellularLocation>
        <location evidence="1">Nucleus</location>
    </subcellularLocation>
</comment>
<protein>
    <submittedName>
        <fullName evidence="6">Uncharacterized protein</fullName>
    </submittedName>
</protein>
<proteinExistence type="predicted"/>
<dbReference type="GO" id="GO:0005634">
    <property type="term" value="C:nucleus"/>
    <property type="evidence" value="ECO:0007669"/>
    <property type="project" value="UniProtKB-SubCell"/>
</dbReference>
<feature type="region of interest" description="Disordered" evidence="3">
    <location>
        <begin position="1078"/>
        <end position="1190"/>
    </location>
</feature>
<name>A0A2N1JEL6_9BASI</name>
<reference evidence="6 7" key="1">
    <citation type="submission" date="2017-10" db="EMBL/GenBank/DDBJ databases">
        <title>A novel species of cold-tolerant Malassezia isolated from bats.</title>
        <authorList>
            <person name="Lorch J.M."/>
            <person name="Palmer J.M."/>
            <person name="Vanderwolf K.J."/>
            <person name="Schmidt K.Z."/>
            <person name="Verant M.L."/>
            <person name="Weller T.J."/>
            <person name="Blehert D.S."/>
        </authorList>
    </citation>
    <scope>NUCLEOTIDE SEQUENCE [LARGE SCALE GENOMIC DNA]</scope>
    <source>
        <strain evidence="6 7">NWHC:44797-103</strain>
    </source>
</reference>
<dbReference type="Pfam" id="PF08161">
    <property type="entry name" value="RRP12_HEAT"/>
    <property type="match status" value="1"/>
</dbReference>
<feature type="compositionally biased region" description="Basic and acidic residues" evidence="3">
    <location>
        <begin position="1176"/>
        <end position="1190"/>
    </location>
</feature>
<evidence type="ECO:0000259" key="5">
    <source>
        <dbReference type="Pfam" id="PF25772"/>
    </source>
</evidence>
<dbReference type="InterPro" id="IPR057860">
    <property type="entry name" value="HEAT_RRP12_N"/>
</dbReference>
<keyword evidence="2" id="KW-0539">Nucleus</keyword>
<sequence>MEEPASAERRARLLDSLARVRHLKDSKLENQKAPAQLLVAIEATLAERADDVTNPTHYFLALESLLNSLDDVQSGVYASSLYLLSIILPCVAPGVVRAKSNALLGAIAQPLAEPHTSPEHANACLRASLGCVECFFASVPVSEQSVFQHEKTWRTVWDLVLSLCIDARPKVRRRAQEVVCSELGRPAWHHKHPYAGRTVAWATSVLSSVTASRGAVPTKTPAPTFDKRQGKAKHAAAAAAARQDHAQGSSSTGIWVCALLKPLVVLIPTTLAEPLVREMLPLTALQNPFLTVAVFEVFEAMFKTTHAPATAPAAGRAGVAQALAGIEPAAQPVSSPAMLKETLTALCHPSTVPSHTDRQTIPAYLHLLASAMVAYARINDGRDAWQLLPTLWNKVLELALSANSDASRASEEVRSAGVNVLLAFVRYCVPDAAIVEAVHGAAPFAAMIASLRDALGKHALRYAHARTAVLQVLEGVLGRLRYAPANAAEALGMGVVEQVAQLRAQKRFDARPSADAVIGAAIEAIGPRTVLHALPLNLLGADRRPNTKGDGRAWLLPLLREHITNAELGYFATELVPMSEALFELRVAALQDKPVEAKVFEALIEQLWGCFPSFCELPRDLTRAMTPQFLELLLNVLRSQAALRAPVLKGLQNLVTRTQSLQASMAPAAQLQAQFGVDQATGKQDMAHLQAMSGTLLAALFNLLAEMPAQSRGYVLDCISTYFGILDEASIAQTCEKIAAMLQQALATYKPAVHSGAPEANSPRYVPPIPHTMLDLLLALVPFVNAENACRLFDLVDDALLAAPDGGVQKKTYRLLARLLGTEHGPGLLHRAGSTQRGAAALMHRLALLTDSVESGAVRDRLQMLGAVVPFVGTEDLHILSALVPETVLGTKEANQGAREVAYALLVQIGHRMHAGGTLDRGKAQPDAPHTEIVQASANEFTMMVAAGLAGGSPRMISASITALARLLYEFHASLPAETLDELLGTMIVYLDSTNREIIKSALGFVKVAIVVLDAARVEKSLAELVPALVGVRVEHKNQFKGRVRHMLERLMRRFGLAAVEAHVDEENKRLITNIRKRKERAKKRAAGADDDTKAQPFQKPGAGSMDAFEEALYGSASESESDEEEPRPKAKAQGRRRHREGETYLVEDNDQPMDLLDPSAMSAVRAKPERKPRRNPGEEASRFAVEDDGRIRFQDAPQETDAAAPLLDDKLAGAAYLEKGMGVDGFTHSRGGAVKFNKNNKRTRANERADEEDEEMVPAQQGKHARTKKQQVGNEFRAKRAAGDVRKGGVSPYAYVPLSSVTGKKNAKHAKSLQIAGKRA</sequence>
<feature type="domain" description="RRP12 N-terminal HEAT" evidence="5">
    <location>
        <begin position="38"/>
        <end position="305"/>
    </location>
</feature>